<dbReference type="InterPro" id="IPR003834">
    <property type="entry name" value="Cyt_c_assmbl_TM_dom"/>
</dbReference>
<evidence type="ECO:0000313" key="10">
    <source>
        <dbReference type="Proteomes" id="UP001597460"/>
    </source>
</evidence>
<dbReference type="PANTHER" id="PTHR32234:SF0">
    <property type="entry name" value="THIOL:DISULFIDE INTERCHANGE PROTEIN DSBD"/>
    <property type="match status" value="1"/>
</dbReference>
<dbReference type="Pfam" id="PF13899">
    <property type="entry name" value="Thioredoxin_7"/>
    <property type="match status" value="1"/>
</dbReference>
<evidence type="ECO:0000259" key="8">
    <source>
        <dbReference type="PROSITE" id="PS51352"/>
    </source>
</evidence>
<evidence type="ECO:0000256" key="4">
    <source>
        <dbReference type="ARBA" id="ARBA00022748"/>
    </source>
</evidence>
<evidence type="ECO:0000256" key="1">
    <source>
        <dbReference type="ARBA" id="ARBA00004651"/>
    </source>
</evidence>
<keyword evidence="4" id="KW-0201">Cytochrome c-type biogenesis</keyword>
<comment type="caution">
    <text evidence="9">The sequence shown here is derived from an EMBL/GenBank/DDBJ whole genome shotgun (WGS) entry which is preliminary data.</text>
</comment>
<dbReference type="InterPro" id="IPR036929">
    <property type="entry name" value="DsbDN_sf"/>
</dbReference>
<feature type="transmembrane region" description="Helical" evidence="7">
    <location>
        <begin position="461"/>
        <end position="485"/>
    </location>
</feature>
<dbReference type="InterPro" id="IPR036249">
    <property type="entry name" value="Thioredoxin-like_sf"/>
</dbReference>
<dbReference type="Gene3D" id="2.60.40.1250">
    <property type="entry name" value="Thiol:disulfide interchange protein DsbD, N-terminal domain"/>
    <property type="match status" value="1"/>
</dbReference>
<name>A0ABW5JNQ8_9BACT</name>
<dbReference type="Pfam" id="PF11412">
    <property type="entry name" value="DsbD_N"/>
    <property type="match status" value="1"/>
</dbReference>
<keyword evidence="2" id="KW-1003">Cell membrane</keyword>
<feature type="domain" description="Thioredoxin" evidence="8">
    <location>
        <begin position="501"/>
        <end position="633"/>
    </location>
</feature>
<gene>
    <name evidence="9" type="ORF">ACFSVN_12140</name>
</gene>
<dbReference type="Gene3D" id="3.40.30.10">
    <property type="entry name" value="Glutaredoxin"/>
    <property type="match status" value="1"/>
</dbReference>
<dbReference type="InterPro" id="IPR028250">
    <property type="entry name" value="DsbDN"/>
</dbReference>
<dbReference type="PANTHER" id="PTHR32234">
    <property type="entry name" value="THIOL:DISULFIDE INTERCHANGE PROTEIN DSBD"/>
    <property type="match status" value="1"/>
</dbReference>
<evidence type="ECO:0000256" key="3">
    <source>
        <dbReference type="ARBA" id="ARBA00022692"/>
    </source>
</evidence>
<dbReference type="Pfam" id="PF02683">
    <property type="entry name" value="DsbD_TM"/>
    <property type="match status" value="1"/>
</dbReference>
<dbReference type="PROSITE" id="PS51352">
    <property type="entry name" value="THIOREDOXIN_2"/>
    <property type="match status" value="1"/>
</dbReference>
<evidence type="ECO:0000256" key="7">
    <source>
        <dbReference type="SAM" id="Phobius"/>
    </source>
</evidence>
<feature type="transmembrane region" description="Helical" evidence="7">
    <location>
        <begin position="275"/>
        <end position="295"/>
    </location>
</feature>
<keyword evidence="6 7" id="KW-0472">Membrane</keyword>
<dbReference type="InterPro" id="IPR013766">
    <property type="entry name" value="Thioredoxin_domain"/>
</dbReference>
<dbReference type="Proteomes" id="UP001597460">
    <property type="component" value="Unassembled WGS sequence"/>
</dbReference>
<evidence type="ECO:0000256" key="6">
    <source>
        <dbReference type="ARBA" id="ARBA00023136"/>
    </source>
</evidence>
<feature type="transmembrane region" description="Helical" evidence="7">
    <location>
        <begin position="196"/>
        <end position="220"/>
    </location>
</feature>
<protein>
    <submittedName>
        <fullName evidence="9">Cytochrome c biogenesis protein CcdA</fullName>
    </submittedName>
</protein>
<evidence type="ECO:0000256" key="2">
    <source>
        <dbReference type="ARBA" id="ARBA00022475"/>
    </source>
</evidence>
<feature type="transmembrane region" description="Helical" evidence="7">
    <location>
        <begin position="351"/>
        <end position="375"/>
    </location>
</feature>
<feature type="transmembrane region" description="Helical" evidence="7">
    <location>
        <begin position="387"/>
        <end position="408"/>
    </location>
</feature>
<proteinExistence type="predicted"/>
<feature type="transmembrane region" description="Helical" evidence="7">
    <location>
        <begin position="241"/>
        <end position="263"/>
    </location>
</feature>
<organism evidence="9 10">
    <name type="scientific">Gracilimonas halophila</name>
    <dbReference type="NCBI Taxonomy" id="1834464"/>
    <lineage>
        <taxon>Bacteria</taxon>
        <taxon>Pseudomonadati</taxon>
        <taxon>Balneolota</taxon>
        <taxon>Balneolia</taxon>
        <taxon>Balneolales</taxon>
        <taxon>Balneolaceae</taxon>
        <taxon>Gracilimonas</taxon>
    </lineage>
</organism>
<feature type="transmembrane region" description="Helical" evidence="7">
    <location>
        <begin position="316"/>
        <end position="339"/>
    </location>
</feature>
<comment type="subcellular location">
    <subcellularLocation>
        <location evidence="1">Cell membrane</location>
        <topology evidence="1">Multi-pass membrane protein</topology>
    </subcellularLocation>
</comment>
<dbReference type="EMBL" id="JBHULI010000025">
    <property type="protein sequence ID" value="MFD2533194.1"/>
    <property type="molecule type" value="Genomic_DNA"/>
</dbReference>
<reference evidence="10" key="1">
    <citation type="journal article" date="2019" name="Int. J. Syst. Evol. Microbiol.">
        <title>The Global Catalogue of Microorganisms (GCM) 10K type strain sequencing project: providing services to taxonomists for standard genome sequencing and annotation.</title>
        <authorList>
            <consortium name="The Broad Institute Genomics Platform"/>
            <consortium name="The Broad Institute Genome Sequencing Center for Infectious Disease"/>
            <person name="Wu L."/>
            <person name="Ma J."/>
        </authorList>
    </citation>
    <scope>NUCLEOTIDE SEQUENCE [LARGE SCALE GENOMIC DNA]</scope>
    <source>
        <strain evidence="10">KCTC 52042</strain>
    </source>
</reference>
<accession>A0ABW5JNQ8</accession>
<evidence type="ECO:0000313" key="9">
    <source>
        <dbReference type="EMBL" id="MFD2533194.1"/>
    </source>
</evidence>
<feature type="transmembrane region" description="Helical" evidence="7">
    <location>
        <begin position="420"/>
        <end position="441"/>
    </location>
</feature>
<keyword evidence="3 7" id="KW-0812">Transmembrane</keyword>
<sequence>MKSLSIKVMGIIILMLSPFFIQAQIPDPVKFNISNAPDSILAGDVFEIEIEASIEGNWHLYSILNDEDAGPFPTEFSANSDNFVFAGDPVESDADIEFDPNFEAELGWHSSFATFTIPVAVKTNQTGKQNLDIEVYYQVCDDKVCLPPKTKSIIAGVEVIGVSESPYEGAVDDGSNAELSGSEAEIKESALGGEGIFGFIWIAILAGFAALLTPCVFPMIPLTVSYFSKQEDNGKGIGKAFLFGLGIVITFTVLGVLLAAVFGVSGAQNFASNPWVNLFIAFVLVAFAFSLLGMYELQLPHQLTNWLNRKSNQSSGIAGIIFMSLTISAVSFSCTAPFVGGVFAATTGGEWFYPIIGMIGFSAAFASPFVILAIFPKWMESLPKSGSWMNVVKVLLGFIELAAAFKFLSNADLVWQWGMISRPMTIAAWIAIFLLTGLYLLGTYSLKHEKKPESITTGRMLLSIPFLLFSFYLIPGLLGSSLGIWDAFLPPKQATDVSLVASIGTTPGSGAATSADDGWSDDYEASREVAREKGIPVFIDFTGYTCTNCRAMESNVFPLEEVTSRFDQMELVKLYTDGGSKGPENQLLQFELTGNVALPTYVIVDPESGRVLEQSLGYSRAENFVKFLDRGLQKFKSL</sequence>
<keyword evidence="5 7" id="KW-1133">Transmembrane helix</keyword>
<evidence type="ECO:0000256" key="5">
    <source>
        <dbReference type="ARBA" id="ARBA00022989"/>
    </source>
</evidence>
<dbReference type="SUPFAM" id="SSF52833">
    <property type="entry name" value="Thioredoxin-like"/>
    <property type="match status" value="1"/>
</dbReference>
<keyword evidence="10" id="KW-1185">Reference proteome</keyword>